<keyword evidence="1" id="KW-0812">Transmembrane</keyword>
<dbReference type="PANTHER" id="PTHR40547:SF1">
    <property type="entry name" value="SLL0298 PROTEIN"/>
    <property type="match status" value="1"/>
</dbReference>
<feature type="transmembrane region" description="Helical" evidence="1">
    <location>
        <begin position="72"/>
        <end position="92"/>
    </location>
</feature>
<reference evidence="3 4" key="2">
    <citation type="submission" date="2015-05" db="EMBL/GenBank/DDBJ databases">
        <title>Lifestyle Evolution in Cyanobacterial Symbionts of Sponges.</title>
        <authorList>
            <person name="Burgsdorf I."/>
            <person name="Slaby B.M."/>
            <person name="Handley K.M."/>
            <person name="Haber M."/>
            <person name="Blom J."/>
            <person name="Marshall C.W."/>
            <person name="Gilbert J.A."/>
            <person name="Hentschel U."/>
            <person name="Steindler L."/>
        </authorList>
    </citation>
    <scope>NUCLEOTIDE SEQUENCE [LARGE SCALE GENOMIC DNA]</scope>
    <source>
        <strain evidence="3">15L</strain>
    </source>
</reference>
<organism evidence="3 4">
    <name type="scientific">Candidatus Synechococcus spongiarum 15L</name>
    <dbReference type="NCBI Taxonomy" id="1608419"/>
    <lineage>
        <taxon>Bacteria</taxon>
        <taxon>Bacillati</taxon>
        <taxon>Cyanobacteriota</taxon>
        <taxon>Cyanophyceae</taxon>
        <taxon>Synechococcales</taxon>
        <taxon>Synechococcaceae</taxon>
        <taxon>Synechococcus</taxon>
    </lineage>
</organism>
<proteinExistence type="predicted"/>
<dbReference type="PANTHER" id="PTHR40547">
    <property type="entry name" value="SLL0298 PROTEIN"/>
    <property type="match status" value="1"/>
</dbReference>
<comment type="caution">
    <text evidence="3">The sequence shown here is derived from an EMBL/GenBank/DDBJ whole genome shotgun (WGS) entry which is preliminary data.</text>
</comment>
<accession>A0A0G8ARN5</accession>
<gene>
    <name evidence="3" type="ORF">TQ37_10255</name>
</gene>
<evidence type="ECO:0000313" key="3">
    <source>
        <dbReference type="EMBL" id="KKZ10000.1"/>
    </source>
</evidence>
<keyword evidence="1" id="KW-0472">Membrane</keyword>
<dbReference type="EMBL" id="JYFQ01000220">
    <property type="protein sequence ID" value="KKZ10000.1"/>
    <property type="molecule type" value="Genomic_DNA"/>
</dbReference>
<name>A0A0G8ARN5_9SYNE</name>
<keyword evidence="1" id="KW-1133">Transmembrane helix</keyword>
<evidence type="ECO:0000256" key="1">
    <source>
        <dbReference type="SAM" id="Phobius"/>
    </source>
</evidence>
<evidence type="ECO:0000259" key="2">
    <source>
        <dbReference type="Pfam" id="PF09835"/>
    </source>
</evidence>
<dbReference type="AlphaFoldDB" id="A0A0G8ARN5"/>
<feature type="domain" description="DUF2062" evidence="2">
    <location>
        <begin position="20"/>
        <end position="160"/>
    </location>
</feature>
<protein>
    <recommendedName>
        <fullName evidence="2">DUF2062 domain-containing protein</fullName>
    </recommendedName>
</protein>
<dbReference type="Proteomes" id="UP000035037">
    <property type="component" value="Unassembled WGS sequence"/>
</dbReference>
<dbReference type="InterPro" id="IPR018639">
    <property type="entry name" value="DUF2062"/>
</dbReference>
<sequence length="165" mass="18393">MPPLFFPHRQRQLRRLPGRLRQGVQRLLRQEGSPGQRSRGLAAGIFAGCFPFFGFQTLLGVALASLLRGNRILAAASTWVSNPFTYLPLYWFNYTIGKRLLGDRHGGINTLHGDTASSVSWKDVWSLGWAVTRCVLLGSTLVGLVLGGSLGLLCWFWLRRTRPTP</sequence>
<feature type="transmembrane region" description="Helical" evidence="1">
    <location>
        <begin position="135"/>
        <end position="158"/>
    </location>
</feature>
<evidence type="ECO:0000313" key="4">
    <source>
        <dbReference type="Proteomes" id="UP000035037"/>
    </source>
</evidence>
<dbReference type="Pfam" id="PF09835">
    <property type="entry name" value="DUF2062"/>
    <property type="match status" value="1"/>
</dbReference>
<feature type="transmembrane region" description="Helical" evidence="1">
    <location>
        <begin position="41"/>
        <end position="65"/>
    </location>
</feature>
<reference evidence="3 4" key="1">
    <citation type="submission" date="2015-02" db="EMBL/GenBank/DDBJ databases">
        <authorList>
            <person name="Slaby B."/>
            <person name="Hentschel U."/>
        </authorList>
    </citation>
    <scope>NUCLEOTIDE SEQUENCE [LARGE SCALE GENOMIC DNA]</scope>
    <source>
        <strain evidence="3">15L</strain>
    </source>
</reference>